<protein>
    <submittedName>
        <fullName evidence="1">Uncharacterized protein</fullName>
    </submittedName>
</protein>
<comment type="caution">
    <text evidence="1">The sequence shown here is derived from an EMBL/GenBank/DDBJ whole genome shotgun (WGS) entry which is preliminary data.</text>
</comment>
<dbReference type="Proteomes" id="UP000020561">
    <property type="component" value="Unassembled WGS sequence"/>
</dbReference>
<organism evidence="1 2">
    <name type="scientific">Mycobacterium kansasii 662</name>
    <dbReference type="NCBI Taxonomy" id="1299326"/>
    <lineage>
        <taxon>Bacteria</taxon>
        <taxon>Bacillati</taxon>
        <taxon>Actinomycetota</taxon>
        <taxon>Actinomycetes</taxon>
        <taxon>Mycobacteriales</taxon>
        <taxon>Mycobacteriaceae</taxon>
        <taxon>Mycobacterium</taxon>
    </lineage>
</organism>
<reference evidence="1 2" key="1">
    <citation type="submission" date="2013-12" db="EMBL/GenBank/DDBJ databases">
        <authorList>
            <person name="Brown-Elliot B."/>
            <person name="Wallace R."/>
            <person name="Lenaerts A."/>
            <person name="Ordway D."/>
            <person name="DeGroote M.A."/>
            <person name="Parker T."/>
            <person name="Sizemore C."/>
            <person name="Tallon L.J."/>
            <person name="Sadzewicz L.K."/>
            <person name="Sengamalay N."/>
            <person name="Fraser C.M."/>
            <person name="Hine E."/>
            <person name="Shefchek K.A."/>
            <person name="Das S.P."/>
            <person name="Tettelin H."/>
        </authorList>
    </citation>
    <scope>NUCLEOTIDE SEQUENCE [LARGE SCALE GENOMIC DNA]</scope>
    <source>
        <strain evidence="1 2">662</strain>
    </source>
</reference>
<dbReference type="PATRIC" id="fig|1299326.3.peg.6364"/>
<evidence type="ECO:0000313" key="1">
    <source>
        <dbReference type="EMBL" id="EUA02618.1"/>
    </source>
</evidence>
<accession>X7Y7W7</accession>
<proteinExistence type="predicted"/>
<evidence type="ECO:0000313" key="2">
    <source>
        <dbReference type="Proteomes" id="UP000020561"/>
    </source>
</evidence>
<dbReference type="EMBL" id="JAOA01000020">
    <property type="protein sequence ID" value="EUA02618.1"/>
    <property type="molecule type" value="Genomic_DNA"/>
</dbReference>
<gene>
    <name evidence="1" type="ORF">I545_6618</name>
</gene>
<name>X7Y7W7_MYCKA</name>
<sequence>MANKEGGIAPSRIVRKLTLADRLLSEGKDTAAVWPRAGCVGGDVSTDGAISSVV</sequence>
<dbReference type="AlphaFoldDB" id="X7Y7W7"/>